<dbReference type="Proteomes" id="UP001041814">
    <property type="component" value="Unassembled WGS sequence"/>
</dbReference>
<gene>
    <name evidence="4" type="ORF">CKO43_00185</name>
</gene>
<dbReference type="InterPro" id="IPR037143">
    <property type="entry name" value="4-PPantetheinyl_Trfase_dom_sf"/>
</dbReference>
<dbReference type="InterPro" id="IPR050559">
    <property type="entry name" value="P-Pant_transferase_sf"/>
</dbReference>
<comment type="similarity">
    <text evidence="1">Belongs to the P-Pant transferase superfamily. Gsp/Sfp/HetI/AcpT family.</text>
</comment>
<comment type="caution">
    <text evidence="4">The sequence shown here is derived from an EMBL/GenBank/DDBJ whole genome shotgun (WGS) entry which is preliminary data.</text>
</comment>
<keyword evidence="5" id="KW-1185">Reference proteome</keyword>
<evidence type="ECO:0000313" key="5">
    <source>
        <dbReference type="Proteomes" id="UP001041814"/>
    </source>
</evidence>
<dbReference type="RefSeq" id="WP_200377470.1">
    <property type="nucleotide sequence ID" value="NZ_NRRU01000001.1"/>
</dbReference>
<dbReference type="SUPFAM" id="SSF56214">
    <property type="entry name" value="4'-phosphopantetheinyl transferase"/>
    <property type="match status" value="2"/>
</dbReference>
<reference evidence="4" key="2">
    <citation type="journal article" date="2020" name="Microorganisms">
        <title>Osmotic Adaptation and Compatible Solute Biosynthesis of Phototrophic Bacteria as Revealed from Genome Analyses.</title>
        <authorList>
            <person name="Imhoff J.F."/>
            <person name="Rahn T."/>
            <person name="Kunzel S."/>
            <person name="Keller A."/>
            <person name="Neulinger S.C."/>
        </authorList>
    </citation>
    <scope>NUCLEOTIDE SEQUENCE</scope>
    <source>
        <strain evidence="4">IM 151</strain>
    </source>
</reference>
<protein>
    <recommendedName>
        <fullName evidence="3">4'-phosphopantetheinyl transferase domain-containing protein</fullName>
    </recommendedName>
</protein>
<keyword evidence="2" id="KW-0808">Transferase</keyword>
<evidence type="ECO:0000259" key="3">
    <source>
        <dbReference type="Pfam" id="PF01648"/>
    </source>
</evidence>
<accession>A0ABS1DP13</accession>
<name>A0ABS1DP13_RUBGE</name>
<evidence type="ECO:0000313" key="4">
    <source>
        <dbReference type="EMBL" id="MBK1711198.1"/>
    </source>
</evidence>
<feature type="domain" description="4'-phosphopantetheinyl transferase" evidence="3">
    <location>
        <begin position="133"/>
        <end position="201"/>
    </location>
</feature>
<dbReference type="Gene3D" id="3.90.470.20">
    <property type="entry name" value="4'-phosphopantetheinyl transferase domain"/>
    <property type="match status" value="2"/>
</dbReference>
<reference evidence="4" key="1">
    <citation type="submission" date="2017-08" db="EMBL/GenBank/DDBJ databases">
        <authorList>
            <person name="Imhoff J.F."/>
            <person name="Rahn T."/>
            <person name="Kuenzel S."/>
            <person name="Neulinger S.C."/>
        </authorList>
    </citation>
    <scope>NUCLEOTIDE SEQUENCE</scope>
    <source>
        <strain evidence="4">IM 151</strain>
    </source>
</reference>
<evidence type="ECO:0000256" key="2">
    <source>
        <dbReference type="ARBA" id="ARBA00022679"/>
    </source>
</evidence>
<evidence type="ECO:0000256" key="1">
    <source>
        <dbReference type="ARBA" id="ARBA00010990"/>
    </source>
</evidence>
<dbReference type="InterPro" id="IPR008278">
    <property type="entry name" value="4-PPantetheinyl_Trfase_dom"/>
</dbReference>
<dbReference type="PANTHER" id="PTHR12215">
    <property type="entry name" value="PHOSPHOPANTETHEINE TRANSFERASE"/>
    <property type="match status" value="1"/>
</dbReference>
<dbReference type="EMBL" id="NRRU01000001">
    <property type="protein sequence ID" value="MBK1711198.1"/>
    <property type="molecule type" value="Genomic_DNA"/>
</dbReference>
<dbReference type="Pfam" id="PF01648">
    <property type="entry name" value="ACPS"/>
    <property type="match status" value="1"/>
</dbReference>
<organism evidence="4 5">
    <name type="scientific">Rubrivivax gelatinosus</name>
    <name type="common">Rhodocyclus gelatinosus</name>
    <name type="synonym">Rhodopseudomonas gelatinosa</name>
    <dbReference type="NCBI Taxonomy" id="28068"/>
    <lineage>
        <taxon>Bacteria</taxon>
        <taxon>Pseudomonadati</taxon>
        <taxon>Pseudomonadota</taxon>
        <taxon>Betaproteobacteria</taxon>
        <taxon>Burkholderiales</taxon>
        <taxon>Sphaerotilaceae</taxon>
        <taxon>Rubrivivax</taxon>
    </lineage>
</organism>
<sequence length="254" mass="27206">MPRRCLRRGRRPQGHLRQGCRLKPTPPHVRLACAAVADDDGAAAPSWLSAAELQRLAAIAAPRRRAQFVAGRRLLRRLLAAGYGGDAVADWVLTAGENRPPTVECRPAGAPAALFVSITHSGGLVACAAAEAPVGIDLELPRRPRDLDALAGAVFGAREHRAWLALDAVARASRFHTIWTLKEAWFKRRGEGLDLKRLPTLQAEPAAHGEGRVWQGGGATLALLAPADAGIVWLQPAEAFGGEPQRWQLVPDEG</sequence>
<dbReference type="PANTHER" id="PTHR12215:SF10">
    <property type="entry name" value="L-AMINOADIPATE-SEMIALDEHYDE DEHYDROGENASE-PHOSPHOPANTETHEINYL TRANSFERASE"/>
    <property type="match status" value="1"/>
</dbReference>
<proteinExistence type="inferred from homology"/>